<dbReference type="AlphaFoldDB" id="A0A3N5Y4P4"/>
<gene>
    <name evidence="2" type="ORF">DRW07_01605</name>
</gene>
<dbReference type="GO" id="GO:0006355">
    <property type="term" value="P:regulation of DNA-templated transcription"/>
    <property type="evidence" value="ECO:0007669"/>
    <property type="project" value="UniProtKB-UniRule"/>
</dbReference>
<dbReference type="InterPro" id="IPR045865">
    <property type="entry name" value="ACT-like_dom_sf"/>
</dbReference>
<dbReference type="PANTHER" id="PTHR34875">
    <property type="entry name" value="UPF0237 PROTEIN MJ1558"/>
    <property type="match status" value="1"/>
</dbReference>
<organism evidence="2 3">
    <name type="scientific">Alteromonas sediminis</name>
    <dbReference type="NCBI Taxonomy" id="2259342"/>
    <lineage>
        <taxon>Bacteria</taxon>
        <taxon>Pseudomonadati</taxon>
        <taxon>Pseudomonadota</taxon>
        <taxon>Gammaproteobacteria</taxon>
        <taxon>Alteromonadales</taxon>
        <taxon>Alteromonadaceae</taxon>
        <taxon>Alteromonas/Salinimonas group</taxon>
        <taxon>Alteromonas</taxon>
    </lineage>
</organism>
<proteinExistence type="predicted"/>
<keyword evidence="1" id="KW-0678">Repressor</keyword>
<dbReference type="InterPro" id="IPR050990">
    <property type="entry name" value="UPF0237/GcvR_regulator"/>
</dbReference>
<dbReference type="Gene3D" id="3.30.70.260">
    <property type="match status" value="2"/>
</dbReference>
<evidence type="ECO:0000313" key="3">
    <source>
        <dbReference type="Proteomes" id="UP000275281"/>
    </source>
</evidence>
<dbReference type="SUPFAM" id="SSF55021">
    <property type="entry name" value="ACT-like"/>
    <property type="match status" value="2"/>
</dbReference>
<comment type="caution">
    <text evidence="2">The sequence shown here is derived from an EMBL/GenBank/DDBJ whole genome shotgun (WGS) entry which is preliminary data.</text>
</comment>
<keyword evidence="3" id="KW-1185">Reference proteome</keyword>
<dbReference type="GO" id="GO:0005737">
    <property type="term" value="C:cytoplasm"/>
    <property type="evidence" value="ECO:0007669"/>
    <property type="project" value="UniProtKB-SubCell"/>
</dbReference>
<dbReference type="PIRSF" id="PIRSF028103">
    <property type="entry name" value="GcvR"/>
    <property type="match status" value="1"/>
</dbReference>
<dbReference type="RefSeq" id="WP_124026135.1">
    <property type="nucleotide sequence ID" value="NZ_JBHRSN010000005.1"/>
</dbReference>
<protein>
    <recommendedName>
        <fullName evidence="1">Glycine cleavage system transcriptional repressor</fullName>
    </recommendedName>
</protein>
<evidence type="ECO:0000313" key="2">
    <source>
        <dbReference type="EMBL" id="RPJ68133.1"/>
    </source>
</evidence>
<keyword evidence="1" id="KW-0963">Cytoplasm</keyword>
<dbReference type="PANTHER" id="PTHR34875:SF6">
    <property type="entry name" value="UPF0237 PROTEIN MJ1558"/>
    <property type="match status" value="1"/>
</dbReference>
<name>A0A3N5Y4P4_9ALTE</name>
<reference evidence="2 3" key="1">
    <citation type="submission" date="2018-11" db="EMBL/GenBank/DDBJ databases">
        <authorList>
            <person name="Ye M.-Q."/>
            <person name="Du Z.-J."/>
        </authorList>
    </citation>
    <scope>NUCLEOTIDE SEQUENCE [LARGE SCALE GENOMIC DNA]</scope>
    <source>
        <strain evidence="2 3">U0105</strain>
    </source>
</reference>
<dbReference type="Proteomes" id="UP000275281">
    <property type="component" value="Unassembled WGS sequence"/>
</dbReference>
<comment type="subcellular location">
    <subcellularLocation>
        <location evidence="1">Cytoplasm</location>
    </subcellularLocation>
</comment>
<sequence length="169" mass="18031">MKPIVITMVGKDKAGLVDSLAKHIYAQGGNWLASNFALMAGQFAGFVEVHIPQEKHDTLIKSLDALEGISVQSVVAGDLENQAPSDSLVINVMGNDKPGIVQEITAILHQFNLSIVSMDSCCESAPNWGSLMFKANIVIDVPVGFDKDTIAEALESVANDLVVDISTYS</sequence>
<dbReference type="InterPro" id="IPR016867">
    <property type="entry name" value="GcvR"/>
</dbReference>
<keyword evidence="1" id="KW-0804">Transcription</keyword>
<evidence type="ECO:0000256" key="1">
    <source>
        <dbReference type="PIRNR" id="PIRNR028103"/>
    </source>
</evidence>
<dbReference type="OrthoDB" id="12860at2"/>
<accession>A0A3N5Y4P4</accession>
<dbReference type="EMBL" id="RPOK01000001">
    <property type="protein sequence ID" value="RPJ68133.1"/>
    <property type="molecule type" value="Genomic_DNA"/>
</dbReference>
<dbReference type="Pfam" id="PF13740">
    <property type="entry name" value="ACT_6"/>
    <property type="match status" value="2"/>
</dbReference>
<dbReference type="CDD" id="cd04869">
    <property type="entry name" value="ACT_GcvR_2"/>
    <property type="match status" value="1"/>
</dbReference>